<protein>
    <recommendedName>
        <fullName evidence="3">Retrotransposon gag domain-containing protein</fullName>
    </recommendedName>
</protein>
<name>A0ABQ9MGM7_HEVBR</name>
<evidence type="ECO:0000313" key="2">
    <source>
        <dbReference type="Proteomes" id="UP001174677"/>
    </source>
</evidence>
<reference evidence="1" key="1">
    <citation type="journal article" date="2023" name="Plant Biotechnol. J.">
        <title>Chromosome-level wild Hevea brasiliensis genome provides new tools for genomic-assisted breeding and valuable loci to elevate rubber yield.</title>
        <authorList>
            <person name="Cheng H."/>
            <person name="Song X."/>
            <person name="Hu Y."/>
            <person name="Wu T."/>
            <person name="Yang Q."/>
            <person name="An Z."/>
            <person name="Feng S."/>
            <person name="Deng Z."/>
            <person name="Wu W."/>
            <person name="Zeng X."/>
            <person name="Tu M."/>
            <person name="Wang X."/>
            <person name="Huang H."/>
        </authorList>
    </citation>
    <scope>NUCLEOTIDE SEQUENCE</scope>
    <source>
        <strain evidence="1">MT/VB/25A 57/8</strain>
    </source>
</reference>
<dbReference type="EMBL" id="JARPOI010000006">
    <property type="protein sequence ID" value="KAJ9178770.1"/>
    <property type="molecule type" value="Genomic_DNA"/>
</dbReference>
<sequence length="62" mass="7638">MDSRDQNKFCRFHDGFGHNINDCIQLKEEIERLVRNGTLRRFTSHTQSYHDEDYRERSEHRL</sequence>
<dbReference type="Proteomes" id="UP001174677">
    <property type="component" value="Chromosome 6"/>
</dbReference>
<accession>A0ABQ9MGM7</accession>
<comment type="caution">
    <text evidence="1">The sequence shown here is derived from an EMBL/GenBank/DDBJ whole genome shotgun (WGS) entry which is preliminary data.</text>
</comment>
<evidence type="ECO:0000313" key="1">
    <source>
        <dbReference type="EMBL" id="KAJ9178770.1"/>
    </source>
</evidence>
<feature type="non-terminal residue" evidence="1">
    <location>
        <position position="62"/>
    </location>
</feature>
<gene>
    <name evidence="1" type="ORF">P3X46_010627</name>
</gene>
<proteinExistence type="predicted"/>
<keyword evidence="2" id="KW-1185">Reference proteome</keyword>
<evidence type="ECO:0008006" key="3">
    <source>
        <dbReference type="Google" id="ProtNLM"/>
    </source>
</evidence>
<organism evidence="1 2">
    <name type="scientific">Hevea brasiliensis</name>
    <name type="common">Para rubber tree</name>
    <name type="synonym">Siphonia brasiliensis</name>
    <dbReference type="NCBI Taxonomy" id="3981"/>
    <lineage>
        <taxon>Eukaryota</taxon>
        <taxon>Viridiplantae</taxon>
        <taxon>Streptophyta</taxon>
        <taxon>Embryophyta</taxon>
        <taxon>Tracheophyta</taxon>
        <taxon>Spermatophyta</taxon>
        <taxon>Magnoliopsida</taxon>
        <taxon>eudicotyledons</taxon>
        <taxon>Gunneridae</taxon>
        <taxon>Pentapetalae</taxon>
        <taxon>rosids</taxon>
        <taxon>fabids</taxon>
        <taxon>Malpighiales</taxon>
        <taxon>Euphorbiaceae</taxon>
        <taxon>Crotonoideae</taxon>
        <taxon>Micrandreae</taxon>
        <taxon>Hevea</taxon>
    </lineage>
</organism>